<comment type="caution">
    <text evidence="2">The sequence shown here is derived from an EMBL/GenBank/DDBJ whole genome shotgun (WGS) entry which is preliminary data.</text>
</comment>
<dbReference type="Proteomes" id="UP000186955">
    <property type="component" value="Unassembled WGS sequence"/>
</dbReference>
<name>A0A1Q5SNU9_9EURO</name>
<proteinExistence type="predicted"/>
<gene>
    <name evidence="2" type="ORF">PENSUB_13706</name>
</gene>
<feature type="region of interest" description="Disordered" evidence="1">
    <location>
        <begin position="94"/>
        <end position="113"/>
    </location>
</feature>
<evidence type="ECO:0000256" key="1">
    <source>
        <dbReference type="SAM" id="MobiDB-lite"/>
    </source>
</evidence>
<dbReference type="EMBL" id="MNBE01000773">
    <property type="protein sequence ID" value="OKO89640.1"/>
    <property type="molecule type" value="Genomic_DNA"/>
</dbReference>
<keyword evidence="3" id="KW-1185">Reference proteome</keyword>
<protein>
    <submittedName>
        <fullName evidence="2">Uncharacterized protein</fullName>
    </submittedName>
</protein>
<evidence type="ECO:0000313" key="3">
    <source>
        <dbReference type="Proteomes" id="UP000186955"/>
    </source>
</evidence>
<reference evidence="2 3" key="1">
    <citation type="submission" date="2016-10" db="EMBL/GenBank/DDBJ databases">
        <title>Genome sequence of the ascomycete fungus Penicillium subrubescens.</title>
        <authorList>
            <person name="De Vries R.P."/>
            <person name="Peng M."/>
            <person name="Dilokpimol A."/>
            <person name="Hilden K."/>
            <person name="Makela M.R."/>
            <person name="Grigoriev I."/>
            <person name="Riley R."/>
            <person name="Granchi Z."/>
        </authorList>
    </citation>
    <scope>NUCLEOTIDE SEQUENCE [LARGE SCALE GENOMIC DNA]</scope>
    <source>
        <strain evidence="2 3">CBS 132785</strain>
    </source>
</reference>
<accession>A0A1Q5SNU9</accession>
<sequence length="145" mass="16015">MSSLRPCQLTYSLGLLCTAITRIALWGTDILARSLFLTHPIQPRLLADVPDQRSSSTDACTTDPRIRRLARTESEESLSSSIFVGNIDKLFDDAGENSPTQKPAKISDLSKNGVYTPPTKKLEKVHYVPDNTSADINHTFHTLAM</sequence>
<organism evidence="2 3">
    <name type="scientific">Penicillium subrubescens</name>
    <dbReference type="NCBI Taxonomy" id="1316194"/>
    <lineage>
        <taxon>Eukaryota</taxon>
        <taxon>Fungi</taxon>
        <taxon>Dikarya</taxon>
        <taxon>Ascomycota</taxon>
        <taxon>Pezizomycotina</taxon>
        <taxon>Eurotiomycetes</taxon>
        <taxon>Eurotiomycetidae</taxon>
        <taxon>Eurotiales</taxon>
        <taxon>Aspergillaceae</taxon>
        <taxon>Penicillium</taxon>
    </lineage>
</organism>
<dbReference type="AlphaFoldDB" id="A0A1Q5SNU9"/>
<evidence type="ECO:0000313" key="2">
    <source>
        <dbReference type="EMBL" id="OKO89640.1"/>
    </source>
</evidence>